<feature type="domain" description="Putative restriction endonuclease" evidence="2">
    <location>
        <begin position="19"/>
        <end position="161"/>
    </location>
</feature>
<dbReference type="SUPFAM" id="SSF52980">
    <property type="entry name" value="Restriction endonuclease-like"/>
    <property type="match status" value="1"/>
</dbReference>
<organism evidence="3 4">
    <name type="scientific">Candidatus Thiodictyon syntrophicum</name>
    <dbReference type="NCBI Taxonomy" id="1166950"/>
    <lineage>
        <taxon>Bacteria</taxon>
        <taxon>Pseudomonadati</taxon>
        <taxon>Pseudomonadota</taxon>
        <taxon>Gammaproteobacteria</taxon>
        <taxon>Chromatiales</taxon>
        <taxon>Chromatiaceae</taxon>
        <taxon>Thiodictyon</taxon>
    </lineage>
</organism>
<dbReference type="Proteomes" id="UP000232638">
    <property type="component" value="Chromosome"/>
</dbReference>
<dbReference type="InterPro" id="IPR008538">
    <property type="entry name" value="Uma2"/>
</dbReference>
<accession>A0A2K8U4D2</accession>
<name>A0A2K8U4D2_9GAMM</name>
<keyword evidence="4" id="KW-1185">Reference proteome</keyword>
<evidence type="ECO:0000259" key="2">
    <source>
        <dbReference type="Pfam" id="PF05685"/>
    </source>
</evidence>
<protein>
    <recommendedName>
        <fullName evidence="2">Putative restriction endonuclease domain-containing protein</fullName>
    </recommendedName>
</protein>
<gene>
    <name evidence="3" type="ORF">THSYN_05130</name>
</gene>
<dbReference type="KEGG" id="tsy:THSYN_05130"/>
<dbReference type="CDD" id="cd06260">
    <property type="entry name" value="DUF820-like"/>
    <property type="match status" value="1"/>
</dbReference>
<proteinExistence type="predicted"/>
<feature type="compositionally biased region" description="Basic and acidic residues" evidence="1">
    <location>
        <begin position="16"/>
        <end position="25"/>
    </location>
</feature>
<evidence type="ECO:0000256" key="1">
    <source>
        <dbReference type="SAM" id="MobiDB-lite"/>
    </source>
</evidence>
<dbReference type="RefSeq" id="WP_100918194.1">
    <property type="nucleotide sequence ID" value="NZ_CP020370.1"/>
</dbReference>
<dbReference type="InterPro" id="IPR012296">
    <property type="entry name" value="Nuclease_put_TT1808"/>
</dbReference>
<dbReference type="Pfam" id="PF05685">
    <property type="entry name" value="Uma2"/>
    <property type="match status" value="1"/>
</dbReference>
<dbReference type="AlphaFoldDB" id="A0A2K8U4D2"/>
<dbReference type="InterPro" id="IPR011335">
    <property type="entry name" value="Restrct_endonuc-II-like"/>
</dbReference>
<evidence type="ECO:0000313" key="4">
    <source>
        <dbReference type="Proteomes" id="UP000232638"/>
    </source>
</evidence>
<evidence type="ECO:0000313" key="3">
    <source>
        <dbReference type="EMBL" id="AUB80395.1"/>
    </source>
</evidence>
<feature type="region of interest" description="Disordered" evidence="1">
    <location>
        <begin position="207"/>
        <end position="230"/>
    </location>
</feature>
<dbReference type="OrthoDB" id="5758203at2"/>
<dbReference type="EMBL" id="CP020370">
    <property type="protein sequence ID" value="AUB80395.1"/>
    <property type="molecule type" value="Genomic_DNA"/>
</dbReference>
<feature type="region of interest" description="Disordered" evidence="1">
    <location>
        <begin position="1"/>
        <end position="48"/>
    </location>
</feature>
<dbReference type="Gene3D" id="3.90.1570.10">
    <property type="entry name" value="tt1808, chain A"/>
    <property type="match status" value="1"/>
</dbReference>
<sequence>MSNRQSNPEQGPFRADQLRDGDRYELTNGHPIYCAPSGRDHAGPNATGAALLDSDPDVQWTGVDAGYSPDPGTLRAPDVSVAGLTGVPGGDGGWIPEAPPLALEYAARGQDEADLRTKIVDLLAHGTRLVWVVRLIGPRRVEVHAPGQPMQTRGVGEQLLAPGILRNPVPVAALFDRAAAQDLILRNLLQRRGYADLDAIHKAGREEGWEEGRKEGRKEGLEEGREEGREEGLADAILTLLAARGLAVDDTTRERLRSTRDPERLRAWLLAAARADTLAGLFDA</sequence>
<reference evidence="3 4" key="1">
    <citation type="submission" date="2017-03" db="EMBL/GenBank/DDBJ databases">
        <title>Complete genome sequence of Candidatus 'Thiodictyon syntrophicum' sp. nov. strain Cad16T, a photolithoautotroph purple sulfur bacterium isolated from an alpine meromictic lake.</title>
        <authorList>
            <person name="Luedin S.M."/>
            <person name="Pothier J.F."/>
            <person name="Danza F."/>
            <person name="Storelli N."/>
            <person name="Wittwer M."/>
            <person name="Tonolla M."/>
        </authorList>
    </citation>
    <scope>NUCLEOTIDE SEQUENCE [LARGE SCALE GENOMIC DNA]</scope>
    <source>
        <strain evidence="3 4">Cad16T</strain>
    </source>
</reference>